<dbReference type="GO" id="GO:0061512">
    <property type="term" value="P:protein localization to cilium"/>
    <property type="evidence" value="ECO:0007669"/>
    <property type="project" value="TreeGrafter"/>
</dbReference>
<dbReference type="Gene3D" id="1.25.40.10">
    <property type="entry name" value="Tetratricopeptide repeat domain"/>
    <property type="match status" value="4"/>
</dbReference>
<dbReference type="EMBL" id="JARPUR010000002">
    <property type="protein sequence ID" value="KAK4881230.1"/>
    <property type="molecule type" value="Genomic_DNA"/>
</dbReference>
<evidence type="ECO:0000259" key="6">
    <source>
        <dbReference type="Pfam" id="PF25062"/>
    </source>
</evidence>
<evidence type="ECO:0008006" key="12">
    <source>
        <dbReference type="Google" id="ProtNLM"/>
    </source>
</evidence>
<dbReference type="Proteomes" id="UP001353858">
    <property type="component" value="Unassembled WGS sequence"/>
</dbReference>
<proteinExistence type="inferred from homology"/>
<feature type="domain" description="Tetratricopeptide repeat protein 21A/21B fifth ARM repeats" evidence="8">
    <location>
        <begin position="951"/>
        <end position="1067"/>
    </location>
</feature>
<keyword evidence="2" id="KW-0677">Repeat</keyword>
<dbReference type="InterPro" id="IPR040364">
    <property type="entry name" value="TTC21A/TTC21B"/>
</dbReference>
<dbReference type="FunFam" id="1.25.40.10:FF:000219">
    <property type="entry name" value="Tetratricopeptide repeat domain 21B"/>
    <property type="match status" value="1"/>
</dbReference>
<dbReference type="InterPro" id="IPR056833">
    <property type="entry name" value="ARM_TT21_N"/>
</dbReference>
<dbReference type="Pfam" id="PF25063">
    <property type="entry name" value="ARM_TT21_C"/>
    <property type="match status" value="1"/>
</dbReference>
<dbReference type="InterPro" id="IPR056834">
    <property type="entry name" value="ARM_TT21_C"/>
</dbReference>
<comment type="caution">
    <text evidence="10">The sequence shown here is derived from an EMBL/GenBank/DDBJ whole genome shotgun (WGS) entry which is preliminary data.</text>
</comment>
<dbReference type="InterPro" id="IPR056832">
    <property type="entry name" value="ARM_TT21_2nd"/>
</dbReference>
<dbReference type="SMART" id="SM00028">
    <property type="entry name" value="TPR"/>
    <property type="match status" value="13"/>
</dbReference>
<dbReference type="Pfam" id="PF25060">
    <property type="entry name" value="ARM_TT21_2nd"/>
    <property type="match status" value="1"/>
</dbReference>
<keyword evidence="3 4" id="KW-0802">TPR repeat</keyword>
<gene>
    <name evidence="10" type="ORF">RN001_004549</name>
</gene>
<dbReference type="Pfam" id="PF25068">
    <property type="entry name" value="ARM_TT21_4th"/>
    <property type="match status" value="1"/>
</dbReference>
<dbReference type="GO" id="GO:0030991">
    <property type="term" value="C:intraciliary transport particle A"/>
    <property type="evidence" value="ECO:0007669"/>
    <property type="project" value="TreeGrafter"/>
</dbReference>
<dbReference type="Pfam" id="PF13181">
    <property type="entry name" value="TPR_8"/>
    <property type="match status" value="1"/>
</dbReference>
<evidence type="ECO:0000256" key="1">
    <source>
        <dbReference type="ARBA" id="ARBA00010935"/>
    </source>
</evidence>
<keyword evidence="11" id="KW-1185">Reference proteome</keyword>
<dbReference type="PROSITE" id="PS50005">
    <property type="entry name" value="TPR"/>
    <property type="match status" value="1"/>
</dbReference>
<dbReference type="InterPro" id="IPR011990">
    <property type="entry name" value="TPR-like_helical_dom_sf"/>
</dbReference>
<dbReference type="Pfam" id="PF25058">
    <property type="entry name" value="ARM_TT21"/>
    <property type="match status" value="1"/>
</dbReference>
<dbReference type="PANTHER" id="PTHR14699:SF0">
    <property type="entry name" value="TETRATRICOPEPTIDE REPEAT PROTEIN 21 HOMOLOG"/>
    <property type="match status" value="1"/>
</dbReference>
<accession>A0AAN7P5H1</accession>
<dbReference type="GO" id="GO:0035721">
    <property type="term" value="P:intraciliary retrograde transport"/>
    <property type="evidence" value="ECO:0007669"/>
    <property type="project" value="TreeGrafter"/>
</dbReference>
<dbReference type="GO" id="GO:0005929">
    <property type="term" value="C:cilium"/>
    <property type="evidence" value="ECO:0007669"/>
    <property type="project" value="GOC"/>
</dbReference>
<dbReference type="InterPro" id="IPR056835">
    <property type="entry name" value="ARM_TT21_5th"/>
</dbReference>
<reference evidence="11" key="1">
    <citation type="submission" date="2023-01" db="EMBL/GenBank/DDBJ databases">
        <title>Key to firefly adult light organ development and bioluminescence: homeobox transcription factors regulate luciferase expression and transportation to peroxisome.</title>
        <authorList>
            <person name="Fu X."/>
        </authorList>
    </citation>
    <scope>NUCLEOTIDE SEQUENCE [LARGE SCALE GENOMIC DNA]</scope>
</reference>
<evidence type="ECO:0000259" key="5">
    <source>
        <dbReference type="Pfam" id="PF25060"/>
    </source>
</evidence>
<dbReference type="Pfam" id="PF25064">
    <property type="entry name" value="ARM_TT21_5th"/>
    <property type="match status" value="1"/>
</dbReference>
<evidence type="ECO:0000256" key="2">
    <source>
        <dbReference type="ARBA" id="ARBA00022737"/>
    </source>
</evidence>
<evidence type="ECO:0000313" key="11">
    <source>
        <dbReference type="Proteomes" id="UP001353858"/>
    </source>
</evidence>
<evidence type="ECO:0000256" key="3">
    <source>
        <dbReference type="ARBA" id="ARBA00022803"/>
    </source>
</evidence>
<sequence length="1314" mass="151255">MDEQDLKGIIFYFCRERYYNRMLKACQDGINRFRGDLSFNLYNCIALILCGQFEESIGELNILKSENDYRLTAVRTLAEVYKIMGSTENDAFTKLEQRIHEFKHTASPVDFCNVAFVLFAMAQYEHANEYIDNALESNPSDADFLCLKGWIQLYLVKNRLSERFKVSRIFDKALADDRKNFSCSLGIVESYMLEENFDDALSLINKIVVRFPSTTLGLMQKMRLHFALQSWEQCLDTIKRISVLEPDNAESLKYHILILICNESKFEEAASYIRKFTNILFKLEPENGDLFVENAQLFSRVCGRNKLVLAETYKMVEKALEISVQNITYMAELAYQCILAGNIKDAVRLYKSAAKIDDSSLDVLIGMTLCELLEFGINDHVKHQVNFLIELEESQNKLQLLFLKAKLGDRNDTSLAILFDICDMQLNKVMCLPYGSEYLFSLDVDFLLTVCKELFFYLPQVPALITKEKHMQKPSAIAKRADSIFNALAKACPSLQEAKYLLATVQFLNGDVIKAKSNLELILTDVNTNFVESYLLMAQIQLYVGQYERAAQSLEIGLSHNFSVRDKPLYHFISGIIEKNRNNHDEAITFFKAALQVANGKDTISSLTLYDKATIYLELIDSHMQGNQLHEASKLINAVVEEFRGTSEEARIVILNAEQAIEKNEIQRAIDLLTHVQPKESYYLQAKTKLANILLEYRHDEKAYLQIYLEMVEVDPGPESFILLADAYFNTLEIEKALEMYEKAVSMNPKDAYLCSKMGKALVKSHYYAKAITYYQEAIKLTDSIELKLQLTDLHMKLQQYDKAEILLISEIENENAKNEEDLLTLQYKTKLMIMISEIYRSNGNSLGAQKMLRTAKENQHRVIKRLSLDYMDALEEEHLILKDICKKLSVISVLLKDNEGATSLIKEALSLFPDDIELLATLAKLYIQTNNLELCQQTCAALSKLDPDNEDASVMLADIAFRKIDFTMSSFHFTHLLSKQPTNWKALVRYIEVMRRTGELDEIIPYLQQAELTINKSFRTPGFSYATALFQWYTGNLNAALRNFNNARLDSEWGKKALCNMIEICLNPDDEILGEQFFDVDDTEYRDSRSMALKTAERLLKELKQKSTGLDEENFKHRLLGNFLMLATKDKTNIEKALADFTSLASNDLYREEIGPILGMATAHTMLKQSQRAKNQLKRVIKSIWTFEDAEYLERCWLLLADYYIQSSKYETATEILKRILEHNKTCTKAYELLGFIAEKEQTYKEACSYYDSAWKYSGKMNPSIGYKLAYNFMKSKRHAEAIDVCQQVLKNHPDYPRIRKDILDKCMNNLRT</sequence>
<dbReference type="PROSITE" id="PS50293">
    <property type="entry name" value="TPR_REGION"/>
    <property type="match status" value="1"/>
</dbReference>
<dbReference type="InterPro" id="IPR019734">
    <property type="entry name" value="TPR_rpt"/>
</dbReference>
<feature type="domain" description="Tetratricopeptide repeat protein 21A/21B second ARM" evidence="5">
    <location>
        <begin position="273"/>
        <end position="542"/>
    </location>
</feature>
<feature type="domain" description="Tetratricopeptide repeat protein 21A/21B C-terminal ARM" evidence="7">
    <location>
        <begin position="1096"/>
        <end position="1308"/>
    </location>
</feature>
<comment type="similarity">
    <text evidence="1">Belongs to the TTC21 family.</text>
</comment>
<name>A0AAN7P5H1_9COLE</name>
<evidence type="ECO:0000259" key="8">
    <source>
        <dbReference type="Pfam" id="PF25064"/>
    </source>
</evidence>
<evidence type="ECO:0000256" key="4">
    <source>
        <dbReference type="PROSITE-ProRule" id="PRU00339"/>
    </source>
</evidence>
<evidence type="ECO:0000259" key="9">
    <source>
        <dbReference type="Pfam" id="PF25068"/>
    </source>
</evidence>
<dbReference type="SUPFAM" id="SSF48452">
    <property type="entry name" value="TPR-like"/>
    <property type="match status" value="5"/>
</dbReference>
<feature type="domain" description="Tetratricopeptide repeat protein 21A/21B N-terminal ARM repeat" evidence="6">
    <location>
        <begin position="10"/>
        <end position="235"/>
    </location>
</feature>
<dbReference type="InterPro" id="IPR056836">
    <property type="entry name" value="ARM_TT21_4th"/>
</dbReference>
<feature type="repeat" description="TPR" evidence="4">
    <location>
        <begin position="718"/>
        <end position="751"/>
    </location>
</feature>
<evidence type="ECO:0000313" key="10">
    <source>
        <dbReference type="EMBL" id="KAK4881230.1"/>
    </source>
</evidence>
<evidence type="ECO:0000259" key="7">
    <source>
        <dbReference type="Pfam" id="PF25063"/>
    </source>
</evidence>
<protein>
    <recommendedName>
        <fullName evidence="12">Tetratricopeptide repeat protein 21B</fullName>
    </recommendedName>
</protein>
<dbReference type="PANTHER" id="PTHR14699">
    <property type="entry name" value="STI2 PROTEIN-RELATED"/>
    <property type="match status" value="1"/>
</dbReference>
<feature type="domain" description="Tetratricopeptide repeat protein 21A/21B fourth ARM" evidence="9">
    <location>
        <begin position="754"/>
        <end position="910"/>
    </location>
</feature>
<dbReference type="Pfam" id="PF25062">
    <property type="entry name" value="ARM_TT21_N"/>
    <property type="match status" value="1"/>
</dbReference>
<organism evidence="10 11">
    <name type="scientific">Aquatica leii</name>
    <dbReference type="NCBI Taxonomy" id="1421715"/>
    <lineage>
        <taxon>Eukaryota</taxon>
        <taxon>Metazoa</taxon>
        <taxon>Ecdysozoa</taxon>
        <taxon>Arthropoda</taxon>
        <taxon>Hexapoda</taxon>
        <taxon>Insecta</taxon>
        <taxon>Pterygota</taxon>
        <taxon>Neoptera</taxon>
        <taxon>Endopterygota</taxon>
        <taxon>Coleoptera</taxon>
        <taxon>Polyphaga</taxon>
        <taxon>Elateriformia</taxon>
        <taxon>Elateroidea</taxon>
        <taxon>Lampyridae</taxon>
        <taxon>Luciolinae</taxon>
        <taxon>Aquatica</taxon>
    </lineage>
</organism>